<dbReference type="GO" id="GO:0016020">
    <property type="term" value="C:membrane"/>
    <property type="evidence" value="ECO:0007669"/>
    <property type="project" value="UniProtKB-SubCell"/>
</dbReference>
<name>A0A1G9PAL6_9BURK</name>
<feature type="transmembrane region" description="Helical" evidence="7">
    <location>
        <begin position="89"/>
        <end position="108"/>
    </location>
</feature>
<keyword evidence="10" id="KW-1185">Reference proteome</keyword>
<dbReference type="RefSeq" id="WP_091565799.1">
    <property type="nucleotide sequence ID" value="NZ_FNHP01000001.1"/>
</dbReference>
<dbReference type="InterPro" id="IPR029016">
    <property type="entry name" value="GAF-like_dom_sf"/>
</dbReference>
<sequence length="831" mass="88659">MSRNETPSGAAAPAPAPLGGPIGRESSGLVTLAPSLRFMAGMVTAALIITGLYAGRTILVPLALAFLLSFVLDPLVVRLKRIGLPRLPAVLLVVAATLSVLGVTALFVTNEARSLSEQLPQYQTTIRKKLRSLARELRAPGMFDGAKRTLDIVQSEVEAATPPDASRSRSVQKVQVQPLQLSPAQQALAAFDALKRPLTDAGLVLVFVIFILLDRVDLRDRLLRLLGGNLHRATDAMDEAGARISRYLTMQLMVNVSYGIPMALGLWLIGVPGAFLWGALAGLMRFVPYVGAFVAALFPVTLAFAVNPGWSLVLWTIALIVVLELISNNIVEPWLYGSSTGLSILSLVVAATFWATLWGPVGLIMSTPLTVCLLVIGRYLPQLGFLDILLGSQPVLDEPTRIYQRLLAGDPEEAIELSVHRIEALKGSVQAFYGQVGVPVLHMAMGDHLRVATPEHRLRLFEGLDALLDDLEEQYPPPLTTTIAATHQQQPIVCLGGKWELDHMAARMAAHALNLQGWPAQTRSFGTLTNEHLDELALEGVHVVCVVWLASEPIAAARHFSRRLHRRWPHLRIVLALWGESQEGPPGSAEAVQTLGADAVALSLAETVARVGELQGVQLHATFEEAAVPEDDAARVQALLASGVLESDAVRQACLHAAKRAADIFDMPQAMVSLVDGEHQIALCSHGALLQANAASASDDDPGGEGSASMPRRLSLCAHVVALRQTMVVPDLSRDARFAGNPALRSRGVRFYAGAPLRDPAGHVLGSLCLLDARPRAFDTSELRLLQAMADDLVASWRGLASAPTSATAAAPGPSADLAAPPSATVGQVVP</sequence>
<evidence type="ECO:0000313" key="9">
    <source>
        <dbReference type="EMBL" id="SDL95846.1"/>
    </source>
</evidence>
<dbReference type="InterPro" id="IPR003018">
    <property type="entry name" value="GAF"/>
</dbReference>
<evidence type="ECO:0000256" key="7">
    <source>
        <dbReference type="SAM" id="Phobius"/>
    </source>
</evidence>
<feature type="transmembrane region" description="Helical" evidence="7">
    <location>
        <begin position="198"/>
        <end position="216"/>
    </location>
</feature>
<keyword evidence="5 7" id="KW-0472">Membrane</keyword>
<dbReference type="STRING" id="1527607.SAMN05428957_101297"/>
<evidence type="ECO:0000256" key="4">
    <source>
        <dbReference type="ARBA" id="ARBA00022989"/>
    </source>
</evidence>
<proteinExistence type="inferred from homology"/>
<dbReference type="SMART" id="SM00065">
    <property type="entry name" value="GAF"/>
    <property type="match status" value="1"/>
</dbReference>
<evidence type="ECO:0000313" key="10">
    <source>
        <dbReference type="Proteomes" id="UP000198552"/>
    </source>
</evidence>
<comment type="subcellular location">
    <subcellularLocation>
        <location evidence="1">Membrane</location>
        <topology evidence="1">Multi-pass membrane protein</topology>
    </subcellularLocation>
</comment>
<feature type="transmembrane region" description="Helical" evidence="7">
    <location>
        <begin position="343"/>
        <end position="376"/>
    </location>
</feature>
<feature type="domain" description="GAF" evidence="8">
    <location>
        <begin position="649"/>
        <end position="801"/>
    </location>
</feature>
<feature type="compositionally biased region" description="Low complexity" evidence="6">
    <location>
        <begin position="7"/>
        <end position="19"/>
    </location>
</feature>
<keyword evidence="3 7" id="KW-0812">Transmembrane</keyword>
<evidence type="ECO:0000259" key="8">
    <source>
        <dbReference type="SMART" id="SM00065"/>
    </source>
</evidence>
<reference evidence="10" key="1">
    <citation type="submission" date="2016-10" db="EMBL/GenBank/DDBJ databases">
        <authorList>
            <person name="Varghese N."/>
            <person name="Submissions S."/>
        </authorList>
    </citation>
    <scope>NUCLEOTIDE SEQUENCE [LARGE SCALE GENOMIC DNA]</scope>
    <source>
        <strain evidence="10">EPL6</strain>
    </source>
</reference>
<dbReference type="EMBL" id="FNHP01000001">
    <property type="protein sequence ID" value="SDL95846.1"/>
    <property type="molecule type" value="Genomic_DNA"/>
</dbReference>
<comment type="similarity">
    <text evidence="2">Belongs to the autoinducer-2 exporter (AI-2E) (TC 2.A.86) family.</text>
</comment>
<dbReference type="Pfam" id="PF01590">
    <property type="entry name" value="GAF"/>
    <property type="match status" value="1"/>
</dbReference>
<dbReference type="InterPro" id="IPR002549">
    <property type="entry name" value="AI-2E-like"/>
</dbReference>
<dbReference type="OrthoDB" id="9816139at2"/>
<feature type="transmembrane region" description="Helical" evidence="7">
    <location>
        <begin position="286"/>
        <end position="305"/>
    </location>
</feature>
<dbReference type="AlphaFoldDB" id="A0A1G9PAL6"/>
<evidence type="ECO:0000256" key="2">
    <source>
        <dbReference type="ARBA" id="ARBA00009773"/>
    </source>
</evidence>
<dbReference type="Proteomes" id="UP000198552">
    <property type="component" value="Unassembled WGS sequence"/>
</dbReference>
<dbReference type="Pfam" id="PF01594">
    <property type="entry name" value="AI-2E_transport"/>
    <property type="match status" value="1"/>
</dbReference>
<keyword evidence="4 7" id="KW-1133">Transmembrane helix</keyword>
<dbReference type="SUPFAM" id="SSF55781">
    <property type="entry name" value="GAF domain-like"/>
    <property type="match status" value="1"/>
</dbReference>
<evidence type="ECO:0000256" key="3">
    <source>
        <dbReference type="ARBA" id="ARBA00022692"/>
    </source>
</evidence>
<accession>A0A1G9PAL6</accession>
<evidence type="ECO:0000256" key="1">
    <source>
        <dbReference type="ARBA" id="ARBA00004141"/>
    </source>
</evidence>
<dbReference type="Gene3D" id="3.30.450.40">
    <property type="match status" value="1"/>
</dbReference>
<feature type="compositionally biased region" description="Low complexity" evidence="6">
    <location>
        <begin position="805"/>
        <end position="824"/>
    </location>
</feature>
<feature type="region of interest" description="Disordered" evidence="6">
    <location>
        <begin position="805"/>
        <end position="831"/>
    </location>
</feature>
<dbReference type="PANTHER" id="PTHR43102:SF2">
    <property type="entry name" value="GAF DOMAIN-CONTAINING PROTEIN"/>
    <property type="match status" value="1"/>
</dbReference>
<organism evidence="9 10">
    <name type="scientific">Oryzisolibacter propanilivorax</name>
    <dbReference type="NCBI Taxonomy" id="1527607"/>
    <lineage>
        <taxon>Bacteria</taxon>
        <taxon>Pseudomonadati</taxon>
        <taxon>Pseudomonadota</taxon>
        <taxon>Betaproteobacteria</taxon>
        <taxon>Burkholderiales</taxon>
        <taxon>Comamonadaceae</taxon>
        <taxon>Oryzisolibacter</taxon>
    </lineage>
</organism>
<feature type="region of interest" description="Disordered" evidence="6">
    <location>
        <begin position="1"/>
        <end position="20"/>
    </location>
</feature>
<dbReference type="PANTHER" id="PTHR43102">
    <property type="entry name" value="SLR1143 PROTEIN"/>
    <property type="match status" value="1"/>
</dbReference>
<evidence type="ECO:0000256" key="5">
    <source>
        <dbReference type="ARBA" id="ARBA00023136"/>
    </source>
</evidence>
<feature type="transmembrane region" description="Helical" evidence="7">
    <location>
        <begin position="256"/>
        <end position="280"/>
    </location>
</feature>
<gene>
    <name evidence="9" type="ORF">SAMN05428957_101297</name>
</gene>
<evidence type="ECO:0000256" key="6">
    <source>
        <dbReference type="SAM" id="MobiDB-lite"/>
    </source>
</evidence>
<feature type="transmembrane region" description="Helical" evidence="7">
    <location>
        <begin position="312"/>
        <end position="331"/>
    </location>
</feature>
<protein>
    <submittedName>
        <fullName evidence="9">Predicted PurR-regulated permease PerM</fullName>
    </submittedName>
</protein>